<protein>
    <submittedName>
        <fullName evidence="5">TetR/AcrR family transcriptional regulator</fullName>
    </submittedName>
</protein>
<proteinExistence type="predicted"/>
<evidence type="ECO:0000313" key="5">
    <source>
        <dbReference type="EMBL" id="MBF4161619.1"/>
    </source>
</evidence>
<dbReference type="AlphaFoldDB" id="A0A930YCM9"/>
<reference evidence="5" key="1">
    <citation type="submission" date="2020-11" db="EMBL/GenBank/DDBJ databases">
        <title>Nocardioides sp. CBS4Y-1, whole genome shotgun sequence.</title>
        <authorList>
            <person name="Tuo L."/>
        </authorList>
    </citation>
    <scope>NUCLEOTIDE SEQUENCE</scope>
    <source>
        <strain evidence="5">CBS4Y-1</strain>
    </source>
</reference>
<evidence type="ECO:0000256" key="1">
    <source>
        <dbReference type="ARBA" id="ARBA00023125"/>
    </source>
</evidence>
<keyword evidence="1 2" id="KW-0238">DNA-binding</keyword>
<dbReference type="RefSeq" id="WP_194502893.1">
    <property type="nucleotide sequence ID" value="NZ_JADIVZ010000003.1"/>
</dbReference>
<dbReference type="InterPro" id="IPR009057">
    <property type="entry name" value="Homeodomain-like_sf"/>
</dbReference>
<keyword evidence="6" id="KW-1185">Reference proteome</keyword>
<dbReference type="Gene3D" id="1.10.357.10">
    <property type="entry name" value="Tetracycline Repressor, domain 2"/>
    <property type="match status" value="1"/>
</dbReference>
<dbReference type="EMBL" id="JADIVZ010000003">
    <property type="protein sequence ID" value="MBF4161619.1"/>
    <property type="molecule type" value="Genomic_DNA"/>
</dbReference>
<evidence type="ECO:0000313" key="6">
    <source>
        <dbReference type="Proteomes" id="UP000656804"/>
    </source>
</evidence>
<organism evidence="5 6">
    <name type="scientific">Nocardioides acrostichi</name>
    <dbReference type="NCBI Taxonomy" id="2784339"/>
    <lineage>
        <taxon>Bacteria</taxon>
        <taxon>Bacillati</taxon>
        <taxon>Actinomycetota</taxon>
        <taxon>Actinomycetes</taxon>
        <taxon>Propionibacteriales</taxon>
        <taxon>Nocardioidaceae</taxon>
        <taxon>Nocardioides</taxon>
    </lineage>
</organism>
<dbReference type="PROSITE" id="PS50977">
    <property type="entry name" value="HTH_TETR_2"/>
    <property type="match status" value="1"/>
</dbReference>
<feature type="compositionally biased region" description="Polar residues" evidence="3">
    <location>
        <begin position="12"/>
        <end position="21"/>
    </location>
</feature>
<evidence type="ECO:0000256" key="3">
    <source>
        <dbReference type="SAM" id="MobiDB-lite"/>
    </source>
</evidence>
<dbReference type="GO" id="GO:0003677">
    <property type="term" value="F:DNA binding"/>
    <property type="evidence" value="ECO:0007669"/>
    <property type="project" value="UniProtKB-UniRule"/>
</dbReference>
<feature type="DNA-binding region" description="H-T-H motif" evidence="2">
    <location>
        <begin position="54"/>
        <end position="73"/>
    </location>
</feature>
<gene>
    <name evidence="5" type="ORF">ISG29_07945</name>
</gene>
<feature type="compositionally biased region" description="Basic and acidic residues" evidence="3">
    <location>
        <begin position="1"/>
        <end position="11"/>
    </location>
</feature>
<comment type="caution">
    <text evidence="5">The sequence shown here is derived from an EMBL/GenBank/DDBJ whole genome shotgun (WGS) entry which is preliminary data.</text>
</comment>
<name>A0A930YCM9_9ACTN</name>
<dbReference type="Pfam" id="PF00440">
    <property type="entry name" value="TetR_N"/>
    <property type="match status" value="1"/>
</dbReference>
<sequence length="204" mass="22519">MSGDSRQKTDTETAGPSTRSYDGSRRREQGHERVLAAAARLAKAQSRWTWQDITFRAVADEAGVSERTVYRHFPTQAALHDALMDRLRAEADVSFEGLDASGVAEMARRMFRSLDRYTPHPVDATEHSPTLVAVDRTRREGLLAASDGDRRLAAVLDVLWSVESYERLARAWGMDADHAAEAVGWAIETLQSASVVEHRPTAGG</sequence>
<feature type="region of interest" description="Disordered" evidence="3">
    <location>
        <begin position="1"/>
        <end position="32"/>
    </location>
</feature>
<dbReference type="SUPFAM" id="SSF46689">
    <property type="entry name" value="Homeodomain-like"/>
    <property type="match status" value="1"/>
</dbReference>
<feature type="domain" description="HTH tetR-type" evidence="4">
    <location>
        <begin position="28"/>
        <end position="91"/>
    </location>
</feature>
<evidence type="ECO:0000256" key="2">
    <source>
        <dbReference type="PROSITE-ProRule" id="PRU00335"/>
    </source>
</evidence>
<evidence type="ECO:0000259" key="4">
    <source>
        <dbReference type="PROSITE" id="PS50977"/>
    </source>
</evidence>
<accession>A0A930YCM9</accession>
<feature type="compositionally biased region" description="Basic and acidic residues" evidence="3">
    <location>
        <begin position="22"/>
        <end position="32"/>
    </location>
</feature>
<dbReference type="InterPro" id="IPR001647">
    <property type="entry name" value="HTH_TetR"/>
</dbReference>
<dbReference type="Proteomes" id="UP000656804">
    <property type="component" value="Unassembled WGS sequence"/>
</dbReference>